<gene>
    <name evidence="3" type="ORF">ACFQ14_15825</name>
</gene>
<keyword evidence="2" id="KW-0732">Signal</keyword>
<evidence type="ECO:0000256" key="1">
    <source>
        <dbReference type="SAM" id="MobiDB-lite"/>
    </source>
</evidence>
<comment type="caution">
    <text evidence="3">The sequence shown here is derived from an EMBL/GenBank/DDBJ whole genome shotgun (WGS) entry which is preliminary data.</text>
</comment>
<keyword evidence="3" id="KW-0396">Initiation factor</keyword>
<keyword evidence="4" id="KW-1185">Reference proteome</keyword>
<dbReference type="EMBL" id="JBHTJV010000026">
    <property type="protein sequence ID" value="MFD0917874.1"/>
    <property type="molecule type" value="Genomic_DNA"/>
</dbReference>
<evidence type="ECO:0000313" key="3">
    <source>
        <dbReference type="EMBL" id="MFD0917874.1"/>
    </source>
</evidence>
<accession>A0ABW3FHB7</accession>
<proteinExistence type="predicted"/>
<feature type="region of interest" description="Disordered" evidence="1">
    <location>
        <begin position="112"/>
        <end position="150"/>
    </location>
</feature>
<evidence type="ECO:0000256" key="2">
    <source>
        <dbReference type="SAM" id="SignalP"/>
    </source>
</evidence>
<feature type="compositionally biased region" description="Low complexity" evidence="1">
    <location>
        <begin position="133"/>
        <end position="150"/>
    </location>
</feature>
<organism evidence="3 4">
    <name type="scientific">Pseudahrensia aquimaris</name>
    <dbReference type="NCBI Taxonomy" id="744461"/>
    <lineage>
        <taxon>Bacteria</taxon>
        <taxon>Pseudomonadati</taxon>
        <taxon>Pseudomonadota</taxon>
        <taxon>Alphaproteobacteria</taxon>
        <taxon>Hyphomicrobiales</taxon>
        <taxon>Ahrensiaceae</taxon>
        <taxon>Pseudahrensia</taxon>
    </lineage>
</organism>
<dbReference type="Proteomes" id="UP001597101">
    <property type="component" value="Unassembled WGS sequence"/>
</dbReference>
<reference evidence="4" key="1">
    <citation type="journal article" date="2019" name="Int. J. Syst. Evol. Microbiol.">
        <title>The Global Catalogue of Microorganisms (GCM) 10K type strain sequencing project: providing services to taxonomists for standard genome sequencing and annotation.</title>
        <authorList>
            <consortium name="The Broad Institute Genomics Platform"/>
            <consortium name="The Broad Institute Genome Sequencing Center for Infectious Disease"/>
            <person name="Wu L."/>
            <person name="Ma J."/>
        </authorList>
    </citation>
    <scope>NUCLEOTIDE SEQUENCE [LARGE SCALE GENOMIC DNA]</scope>
    <source>
        <strain evidence="4">CCUG 60023</strain>
    </source>
</reference>
<evidence type="ECO:0000313" key="4">
    <source>
        <dbReference type="Proteomes" id="UP001597101"/>
    </source>
</evidence>
<feature type="signal peptide" evidence="2">
    <location>
        <begin position="1"/>
        <end position="20"/>
    </location>
</feature>
<dbReference type="RefSeq" id="WP_377213732.1">
    <property type="nucleotide sequence ID" value="NZ_JBHTJV010000026.1"/>
</dbReference>
<sequence>MKIIRTISLCLLAGSTVGCATVTRGTTEDVVINYQPSDANVSTDIGYACKASPCVLNIERKKAFTVTASKPGYETKSVYVGTKVAGQGAAGLAGNILIGGVVGAGVDVATGAARDHTPNPVNIQLVPKGSQRSTPAAKPNSPSAPSVPVS</sequence>
<feature type="chain" id="PRO_5045497272" evidence="2">
    <location>
        <begin position="21"/>
        <end position="150"/>
    </location>
</feature>
<dbReference type="GO" id="GO:0003743">
    <property type="term" value="F:translation initiation factor activity"/>
    <property type="evidence" value="ECO:0007669"/>
    <property type="project" value="UniProtKB-KW"/>
</dbReference>
<dbReference type="PROSITE" id="PS51257">
    <property type="entry name" value="PROKAR_LIPOPROTEIN"/>
    <property type="match status" value="1"/>
</dbReference>
<name>A0ABW3FHB7_9HYPH</name>
<protein>
    <submittedName>
        <fullName evidence="3">Translation initiation factor 2</fullName>
    </submittedName>
</protein>
<keyword evidence="3" id="KW-0648">Protein biosynthesis</keyword>